<dbReference type="NCBIfam" id="NF003509">
    <property type="entry name" value="PRK05174.1"/>
    <property type="match status" value="1"/>
</dbReference>
<keyword evidence="10" id="KW-0275">Fatty acid biosynthesis</keyword>
<evidence type="ECO:0000256" key="9">
    <source>
        <dbReference type="ARBA" id="ARBA00023098"/>
    </source>
</evidence>
<dbReference type="GO" id="GO:0005737">
    <property type="term" value="C:cytoplasm"/>
    <property type="evidence" value="ECO:0007669"/>
    <property type="project" value="UniProtKB-SubCell"/>
</dbReference>
<dbReference type="Pfam" id="PF07977">
    <property type="entry name" value="FabA"/>
    <property type="match status" value="1"/>
</dbReference>
<dbReference type="GO" id="GO:0019171">
    <property type="term" value="F:(3R)-hydroxyacyl-[acyl-carrier-protein] dehydratase activity"/>
    <property type="evidence" value="ECO:0007669"/>
    <property type="project" value="UniProtKB-UniRule"/>
</dbReference>
<organism evidence="14 15">
    <name type="scientific">Candidatus Purcelliella pentastirinorum</name>
    <dbReference type="NCBI Taxonomy" id="472834"/>
    <lineage>
        <taxon>Bacteria</taxon>
        <taxon>Pseudomonadati</taxon>
        <taxon>Pseudomonadota</taxon>
        <taxon>Gammaproteobacteria</taxon>
        <taxon>Enterobacterales</taxon>
        <taxon>Enterobacteriaceae</taxon>
        <taxon>Candidatus Purcelliella</taxon>
    </lineage>
</organism>
<dbReference type="EC" id="4.2.1.59" evidence="13"/>
<dbReference type="SUPFAM" id="SSF54637">
    <property type="entry name" value="Thioesterase/thiol ester dehydrase-isomerase"/>
    <property type="match status" value="1"/>
</dbReference>
<dbReference type="EMBL" id="CP028374">
    <property type="protein sequence ID" value="AXN02273.1"/>
    <property type="molecule type" value="Genomic_DNA"/>
</dbReference>
<evidence type="ECO:0000256" key="4">
    <source>
        <dbReference type="ARBA" id="ARBA00006714"/>
    </source>
</evidence>
<dbReference type="AlphaFoldDB" id="A0A346DZW8"/>
<comment type="subcellular location">
    <subcellularLocation>
        <location evidence="2">Cytoplasm</location>
    </subcellularLocation>
</comment>
<sequence>MIYGIFRYYMFDRRSFYNKDDLISSGYGRLFGSDGPSLPIGKMLMVDRIIKINNNGGCYKKGYVEAELDIFSNLWFFNYHFVNDPVMPGCLGLDAMWQLVGFYLGWLGYKGKGRALGVGEVKFTGQILPNTKKVTYCVHFRRIINRRLVLGIANGKVIVDDRVIYMASDLKVGLFKDILFF</sequence>
<dbReference type="InterPro" id="IPR010083">
    <property type="entry name" value="FabA"/>
</dbReference>
<dbReference type="KEGG" id="ppet:C9I82_308"/>
<keyword evidence="9" id="KW-0443">Lipid metabolism</keyword>
<evidence type="ECO:0000256" key="2">
    <source>
        <dbReference type="ARBA" id="ARBA00004496"/>
    </source>
</evidence>
<evidence type="ECO:0000256" key="1">
    <source>
        <dbReference type="ARBA" id="ARBA00001055"/>
    </source>
</evidence>
<comment type="pathway">
    <text evidence="3">Lipid metabolism; fatty acid biosynthesis.</text>
</comment>
<reference evidence="14 15" key="1">
    <citation type="submission" date="2018-03" db="EMBL/GenBank/DDBJ databases">
        <title>A parallel universe: an anciently diverged bacterial symbiosis in a Hawaiian planthopper (Hemiptera: Cixiidae) reveals rearranged nutritional responsibilities.</title>
        <authorList>
            <person name="Bennett G."/>
            <person name="Mao M."/>
        </authorList>
    </citation>
    <scope>NUCLEOTIDE SEQUENCE [LARGE SCALE GENOMIC DNA]</scope>
    <source>
        <strain evidence="14 15">OLIH</strain>
    </source>
</reference>
<protein>
    <recommendedName>
        <fullName evidence="13">3-hydroxyacyl-[acyl-carrier-protein] dehydratase FabA</fullName>
        <ecNumber evidence="13">4.2.1.59</ecNumber>
    </recommendedName>
</protein>
<evidence type="ECO:0000256" key="7">
    <source>
        <dbReference type="ARBA" id="ARBA00022516"/>
    </source>
</evidence>
<evidence type="ECO:0000256" key="5">
    <source>
        <dbReference type="ARBA" id="ARBA00011738"/>
    </source>
</evidence>
<keyword evidence="6" id="KW-0963">Cytoplasm</keyword>
<keyword evidence="15" id="KW-1185">Reference proteome</keyword>
<evidence type="ECO:0000256" key="6">
    <source>
        <dbReference type="ARBA" id="ARBA00022490"/>
    </source>
</evidence>
<dbReference type="PANTHER" id="PTHR30272">
    <property type="entry name" value="3-HYDROXYACYL-[ACYL-CARRIER-PROTEIN] DEHYDRATASE"/>
    <property type="match status" value="1"/>
</dbReference>
<evidence type="ECO:0000313" key="14">
    <source>
        <dbReference type="EMBL" id="AXN02273.1"/>
    </source>
</evidence>
<accession>A0A346DZW8</accession>
<dbReference type="InterPro" id="IPR029069">
    <property type="entry name" value="HotDog_dom_sf"/>
</dbReference>
<comment type="subunit">
    <text evidence="5">Homodimer.</text>
</comment>
<name>A0A346DZW8_9ENTR</name>
<proteinExistence type="inferred from homology"/>
<evidence type="ECO:0000256" key="8">
    <source>
        <dbReference type="ARBA" id="ARBA00022832"/>
    </source>
</evidence>
<dbReference type="GO" id="GO:0006633">
    <property type="term" value="P:fatty acid biosynthetic process"/>
    <property type="evidence" value="ECO:0007669"/>
    <property type="project" value="UniProtKB-UniRule"/>
</dbReference>
<dbReference type="CDD" id="cd01287">
    <property type="entry name" value="FabA"/>
    <property type="match status" value="1"/>
</dbReference>
<evidence type="ECO:0000256" key="10">
    <source>
        <dbReference type="ARBA" id="ARBA00023160"/>
    </source>
</evidence>
<keyword evidence="11" id="KW-0413">Isomerase</keyword>
<comment type="similarity">
    <text evidence="4">Belongs to the thioester dehydratase family. FabA subfamily.</text>
</comment>
<keyword evidence="12" id="KW-0456">Lyase</keyword>
<dbReference type="GO" id="GO:0016853">
    <property type="term" value="F:isomerase activity"/>
    <property type="evidence" value="ECO:0007669"/>
    <property type="project" value="UniProtKB-KW"/>
</dbReference>
<keyword evidence="7" id="KW-0444">Lipid biosynthesis</keyword>
<evidence type="ECO:0000256" key="11">
    <source>
        <dbReference type="ARBA" id="ARBA00023235"/>
    </source>
</evidence>
<dbReference type="Gene3D" id="3.10.129.10">
    <property type="entry name" value="Hotdog Thioesterase"/>
    <property type="match status" value="1"/>
</dbReference>
<gene>
    <name evidence="14" type="ORF">C9I82_308</name>
</gene>
<dbReference type="InterPro" id="IPR013114">
    <property type="entry name" value="FabA_FabZ"/>
</dbReference>
<evidence type="ECO:0000256" key="3">
    <source>
        <dbReference type="ARBA" id="ARBA00005194"/>
    </source>
</evidence>
<evidence type="ECO:0000313" key="15">
    <source>
        <dbReference type="Proteomes" id="UP000256856"/>
    </source>
</evidence>
<dbReference type="Proteomes" id="UP000256856">
    <property type="component" value="Chromosome"/>
</dbReference>
<evidence type="ECO:0000256" key="13">
    <source>
        <dbReference type="NCBIfam" id="TIGR01749"/>
    </source>
</evidence>
<dbReference type="NCBIfam" id="TIGR01749">
    <property type="entry name" value="fabA"/>
    <property type="match status" value="1"/>
</dbReference>
<dbReference type="UniPathway" id="UPA00094"/>
<dbReference type="PANTHER" id="PTHR30272:SF8">
    <property type="entry name" value="3-HYDROXYDECANOYL-[ACYL-CARRIER-PROTEIN] DEHYDRATASE"/>
    <property type="match status" value="1"/>
</dbReference>
<evidence type="ECO:0000256" key="12">
    <source>
        <dbReference type="ARBA" id="ARBA00023239"/>
    </source>
</evidence>
<comment type="catalytic activity">
    <reaction evidence="1">
        <text>a (3R)-hydroxyacyl-[ACP] = a (2E)-enoyl-[ACP] + H2O</text>
        <dbReference type="Rhea" id="RHEA:13097"/>
        <dbReference type="Rhea" id="RHEA-COMP:9925"/>
        <dbReference type="Rhea" id="RHEA-COMP:9945"/>
        <dbReference type="ChEBI" id="CHEBI:15377"/>
        <dbReference type="ChEBI" id="CHEBI:78784"/>
        <dbReference type="ChEBI" id="CHEBI:78827"/>
        <dbReference type="EC" id="4.2.1.59"/>
    </reaction>
</comment>
<keyword evidence="8" id="KW-0276">Fatty acid metabolism</keyword>